<dbReference type="RefSeq" id="WP_189992958.1">
    <property type="nucleotide sequence ID" value="NZ_BMZS01000010.1"/>
</dbReference>
<comment type="caution">
    <text evidence="1">The sequence shown here is derived from an EMBL/GenBank/DDBJ whole genome shotgun (WGS) entry which is preliminary data.</text>
</comment>
<dbReference type="Proteomes" id="UP000630353">
    <property type="component" value="Unassembled WGS sequence"/>
</dbReference>
<accession>A0A918XVE8</accession>
<protein>
    <submittedName>
        <fullName evidence="1">Uncharacterized protein</fullName>
    </submittedName>
</protein>
<proteinExistence type="predicted"/>
<dbReference type="AlphaFoldDB" id="A0A918XVE8"/>
<evidence type="ECO:0000313" key="1">
    <source>
        <dbReference type="EMBL" id="GHD57962.1"/>
    </source>
</evidence>
<organism evidence="1 2">
    <name type="scientific">Thalassobaculum fulvum</name>
    <dbReference type="NCBI Taxonomy" id="1633335"/>
    <lineage>
        <taxon>Bacteria</taxon>
        <taxon>Pseudomonadati</taxon>
        <taxon>Pseudomonadota</taxon>
        <taxon>Alphaproteobacteria</taxon>
        <taxon>Rhodospirillales</taxon>
        <taxon>Thalassobaculaceae</taxon>
        <taxon>Thalassobaculum</taxon>
    </lineage>
</organism>
<gene>
    <name evidence="1" type="ORF">GCM10017083_40110</name>
</gene>
<dbReference type="EMBL" id="BMZS01000010">
    <property type="protein sequence ID" value="GHD57962.1"/>
    <property type="molecule type" value="Genomic_DNA"/>
</dbReference>
<name>A0A918XVE8_9PROT</name>
<evidence type="ECO:0000313" key="2">
    <source>
        <dbReference type="Proteomes" id="UP000630353"/>
    </source>
</evidence>
<sequence length="73" mass="8446">MTEEPMTTERISRLAKLQILVGLLDATIDHERYRDTPFEAPEWLVKHYPQVDPDDLDDVLDAGRRALARITAR</sequence>
<reference evidence="1" key="2">
    <citation type="submission" date="2020-09" db="EMBL/GenBank/DDBJ databases">
        <authorList>
            <person name="Sun Q."/>
            <person name="Kim S."/>
        </authorList>
    </citation>
    <scope>NUCLEOTIDE SEQUENCE</scope>
    <source>
        <strain evidence="1">KCTC 42651</strain>
    </source>
</reference>
<reference evidence="1" key="1">
    <citation type="journal article" date="2014" name="Int. J. Syst. Evol. Microbiol.">
        <title>Complete genome sequence of Corynebacterium casei LMG S-19264T (=DSM 44701T), isolated from a smear-ripened cheese.</title>
        <authorList>
            <consortium name="US DOE Joint Genome Institute (JGI-PGF)"/>
            <person name="Walter F."/>
            <person name="Albersmeier A."/>
            <person name="Kalinowski J."/>
            <person name="Ruckert C."/>
        </authorList>
    </citation>
    <scope>NUCLEOTIDE SEQUENCE</scope>
    <source>
        <strain evidence="1">KCTC 42651</strain>
    </source>
</reference>
<keyword evidence="2" id="KW-1185">Reference proteome</keyword>